<dbReference type="InterPro" id="IPR018168">
    <property type="entry name" value="Ubi_Hdrlase_CS"/>
</dbReference>
<dbReference type="PRINTS" id="PR00420">
    <property type="entry name" value="RNGMNOXGNASE"/>
</dbReference>
<comment type="similarity">
    <text evidence="3">Belongs to the UbiH/COQ6 family.</text>
</comment>
<organism evidence="10 11">
    <name type="scientific">Catenovulum agarivorans DS-2</name>
    <dbReference type="NCBI Taxonomy" id="1328313"/>
    <lineage>
        <taxon>Bacteria</taxon>
        <taxon>Pseudomonadati</taxon>
        <taxon>Pseudomonadota</taxon>
        <taxon>Gammaproteobacteria</taxon>
        <taxon>Alteromonadales</taxon>
        <taxon>Alteromonadaceae</taxon>
        <taxon>Catenovulum</taxon>
    </lineage>
</organism>
<dbReference type="eggNOG" id="COG0654">
    <property type="taxonomic scope" value="Bacteria"/>
</dbReference>
<reference evidence="10 11" key="1">
    <citation type="journal article" date="2014" name="Genome Announc.">
        <title>Draft Genome Sequence of the Agar-Degrading Bacterium Catenovulum sp. Strain DS-2, Isolated from Intestines of Haliotis diversicolor.</title>
        <authorList>
            <person name="Shan D."/>
            <person name="Li X."/>
            <person name="Gu Z."/>
            <person name="Wei G."/>
            <person name="Gao Z."/>
            <person name="Shao Z."/>
        </authorList>
    </citation>
    <scope>NUCLEOTIDE SEQUENCE [LARGE SCALE GENOMIC DNA]</scope>
    <source>
        <strain evidence="10 11">DS-2</strain>
    </source>
</reference>
<keyword evidence="4" id="KW-0285">Flavoprotein</keyword>
<dbReference type="InterPro" id="IPR036188">
    <property type="entry name" value="FAD/NAD-bd_sf"/>
</dbReference>
<evidence type="ECO:0000256" key="6">
    <source>
        <dbReference type="ARBA" id="ARBA00023002"/>
    </source>
</evidence>
<dbReference type="RefSeq" id="WP_035014496.1">
    <property type="nucleotide sequence ID" value="NZ_ARZY01000015.1"/>
</dbReference>
<dbReference type="Proteomes" id="UP000019276">
    <property type="component" value="Unassembled WGS sequence"/>
</dbReference>
<keyword evidence="8" id="KW-0472">Membrane</keyword>
<dbReference type="InterPro" id="IPR002938">
    <property type="entry name" value="FAD-bd"/>
</dbReference>
<evidence type="ECO:0000313" key="11">
    <source>
        <dbReference type="Proteomes" id="UP000019276"/>
    </source>
</evidence>
<keyword evidence="6" id="KW-0560">Oxidoreductase</keyword>
<dbReference type="OrthoDB" id="9769565at2"/>
<evidence type="ECO:0000313" key="10">
    <source>
        <dbReference type="EMBL" id="EWH10157.1"/>
    </source>
</evidence>
<comment type="pathway">
    <text evidence="2">Cofactor biosynthesis; ubiquinone biosynthesis.</text>
</comment>
<dbReference type="Gene3D" id="3.50.50.60">
    <property type="entry name" value="FAD/NAD(P)-binding domain"/>
    <property type="match status" value="2"/>
</dbReference>
<evidence type="ECO:0000256" key="5">
    <source>
        <dbReference type="ARBA" id="ARBA00022827"/>
    </source>
</evidence>
<dbReference type="InterPro" id="IPR051205">
    <property type="entry name" value="UbiH/COQ6_monooxygenase"/>
</dbReference>
<dbReference type="InterPro" id="IPR011295">
    <property type="entry name" value="UbiH"/>
</dbReference>
<dbReference type="SUPFAM" id="SSF51905">
    <property type="entry name" value="FAD/NAD(P)-binding domain"/>
    <property type="match status" value="1"/>
</dbReference>
<evidence type="ECO:0000256" key="3">
    <source>
        <dbReference type="ARBA" id="ARBA00005349"/>
    </source>
</evidence>
<name>W7QMJ3_9ALTE</name>
<dbReference type="GO" id="GO:0008681">
    <property type="term" value="F:2-octaprenyl-6-methoxyphenol hydroxylase activity"/>
    <property type="evidence" value="ECO:0007669"/>
    <property type="project" value="InterPro"/>
</dbReference>
<dbReference type="NCBIfam" id="TIGR01984">
    <property type="entry name" value="UbiH"/>
    <property type="match status" value="1"/>
</dbReference>
<keyword evidence="5" id="KW-0274">FAD</keyword>
<proteinExistence type="inferred from homology"/>
<evidence type="ECO:0000256" key="7">
    <source>
        <dbReference type="ARBA" id="ARBA00023033"/>
    </source>
</evidence>
<evidence type="ECO:0000259" key="9">
    <source>
        <dbReference type="Pfam" id="PF01494"/>
    </source>
</evidence>
<dbReference type="PATRIC" id="fig|1328313.3.peg.1931"/>
<dbReference type="GO" id="GO:0006744">
    <property type="term" value="P:ubiquinone biosynthetic process"/>
    <property type="evidence" value="ECO:0007669"/>
    <property type="project" value="UniProtKB-UniPathway"/>
</dbReference>
<dbReference type="STRING" id="1328313.DS2_09432"/>
<dbReference type="PANTHER" id="PTHR43876:SF8">
    <property type="entry name" value="2-OCTAPRENYL-6-METHOXYPHENOL HYDROXYLASE"/>
    <property type="match status" value="1"/>
</dbReference>
<feature type="transmembrane region" description="Helical" evidence="8">
    <location>
        <begin position="9"/>
        <end position="29"/>
    </location>
</feature>
<dbReference type="GO" id="GO:0071949">
    <property type="term" value="F:FAD binding"/>
    <property type="evidence" value="ECO:0007669"/>
    <property type="project" value="InterPro"/>
</dbReference>
<dbReference type="PANTHER" id="PTHR43876">
    <property type="entry name" value="UBIQUINONE BIOSYNTHESIS MONOOXYGENASE COQ6, MITOCHONDRIAL"/>
    <property type="match status" value="1"/>
</dbReference>
<keyword evidence="8" id="KW-0812">Transmembrane</keyword>
<evidence type="ECO:0000256" key="4">
    <source>
        <dbReference type="ARBA" id="ARBA00022630"/>
    </source>
</evidence>
<evidence type="ECO:0000256" key="1">
    <source>
        <dbReference type="ARBA" id="ARBA00001974"/>
    </source>
</evidence>
<feature type="domain" description="FAD-binding" evidence="9">
    <location>
        <begin position="10"/>
        <end position="328"/>
    </location>
</feature>
<dbReference type="Pfam" id="PF01494">
    <property type="entry name" value="FAD_binding_3"/>
    <property type="match status" value="1"/>
</dbReference>
<accession>W7QMJ3</accession>
<dbReference type="InterPro" id="IPR010971">
    <property type="entry name" value="UbiH/COQ6"/>
</dbReference>
<comment type="cofactor">
    <cofactor evidence="1">
        <name>FAD</name>
        <dbReference type="ChEBI" id="CHEBI:57692"/>
    </cofactor>
</comment>
<dbReference type="NCBIfam" id="NF004356">
    <property type="entry name" value="PRK05732.1"/>
    <property type="match status" value="1"/>
</dbReference>
<dbReference type="PROSITE" id="PS01304">
    <property type="entry name" value="UBIH"/>
    <property type="match status" value="1"/>
</dbReference>
<evidence type="ECO:0000256" key="2">
    <source>
        <dbReference type="ARBA" id="ARBA00004749"/>
    </source>
</evidence>
<sequence>MQTELNFDLVINGGGLAGLTLAAALVALAKQHNQNLIKIAIIEPQPVDLAAGYHPSFDNRAIALAYHSVQCFKQWKIWPLIEPYAHPIKQIEVSEQSTAGFSYIHPDKQHSFLGYVAEAQALGVGLKKYLKEADISWFCPNKIVQIQQQRSHVDITLDDGQKLKTKLITSCDGAQSPLRQKLNLPIEQHDYQQVAVTTNVQLSRPSESIAYERFTQTGPLAMLPMSAEKYGLVWCLTPEQAQQMLAANDVEFIGALQQIFGFRAGKIEQIGKRASYPLISLVMPQLHHHRVIFLANASHTLHPVAGQGFNLGVRDIVAAAKVIQQASQAQQDIGEYQHWQGYLAQRQQDIQQMTAATDFLVRSFSNTYQPLQLMRNIGLFTLENLPVLKGYFANFAMGFRHS</sequence>
<protein>
    <submittedName>
        <fullName evidence="10">2-octaprenyl-6-methoxyphenyl hydroxylase</fullName>
    </submittedName>
</protein>
<gene>
    <name evidence="10" type="ORF">DS2_09432</name>
</gene>
<keyword evidence="8" id="KW-1133">Transmembrane helix</keyword>
<keyword evidence="11" id="KW-1185">Reference proteome</keyword>
<evidence type="ECO:0000256" key="8">
    <source>
        <dbReference type="SAM" id="Phobius"/>
    </source>
</evidence>
<dbReference type="AlphaFoldDB" id="W7QMJ3"/>
<dbReference type="EMBL" id="ARZY01000015">
    <property type="protein sequence ID" value="EWH10157.1"/>
    <property type="molecule type" value="Genomic_DNA"/>
</dbReference>
<keyword evidence="7" id="KW-0503">Monooxygenase</keyword>
<dbReference type="UniPathway" id="UPA00232"/>
<comment type="caution">
    <text evidence="10">The sequence shown here is derived from an EMBL/GenBank/DDBJ whole genome shotgun (WGS) entry which is preliminary data.</text>
</comment>
<dbReference type="NCBIfam" id="TIGR01988">
    <property type="entry name" value="Ubi-OHases"/>
    <property type="match status" value="1"/>
</dbReference>